<evidence type="ECO:0000256" key="1">
    <source>
        <dbReference type="SAM" id="MobiDB-lite"/>
    </source>
</evidence>
<name>A0A1H3EMW8_9EURY</name>
<evidence type="ECO:0000313" key="2">
    <source>
        <dbReference type="EMBL" id="SDX79950.1"/>
    </source>
</evidence>
<gene>
    <name evidence="2" type="ORF">SAMN04487946_102392</name>
</gene>
<evidence type="ECO:0000313" key="3">
    <source>
        <dbReference type="Proteomes" id="UP000199170"/>
    </source>
</evidence>
<reference evidence="3" key="1">
    <citation type="submission" date="2016-10" db="EMBL/GenBank/DDBJ databases">
        <authorList>
            <person name="Varghese N."/>
            <person name="Submissions S."/>
        </authorList>
    </citation>
    <scope>NUCLEOTIDE SEQUENCE [LARGE SCALE GENOMIC DNA]</scope>
    <source>
        <strain evidence="3">CGMCC 1.10118</strain>
    </source>
</reference>
<dbReference type="RefSeq" id="WP_089765974.1">
    <property type="nucleotide sequence ID" value="NZ_FNPB01000002.1"/>
</dbReference>
<dbReference type="AlphaFoldDB" id="A0A1H3EMW8"/>
<accession>A0A1H3EMW8</accession>
<proteinExistence type="predicted"/>
<dbReference type="OrthoDB" id="306709at2157"/>
<dbReference type="Pfam" id="PF20024">
    <property type="entry name" value="DUF6432"/>
    <property type="match status" value="1"/>
</dbReference>
<dbReference type="Proteomes" id="UP000199170">
    <property type="component" value="Unassembled WGS sequence"/>
</dbReference>
<protein>
    <recommendedName>
        <fullName evidence="4">MarR family protein</fullName>
    </recommendedName>
</protein>
<keyword evidence="3" id="KW-1185">Reference proteome</keyword>
<sequence length="100" mass="11176">MRARREFRDRPDVEVAVLDALVDRAEEGMTVFEVRAAVDSDIDAIEEALAALKRDELIAVENGEDDRVVILVADRVVPDPEADPPEEQSIMEALRDKFGL</sequence>
<dbReference type="STRING" id="660517.SAMN04487946_102392"/>
<evidence type="ECO:0008006" key="4">
    <source>
        <dbReference type="Google" id="ProtNLM"/>
    </source>
</evidence>
<dbReference type="InterPro" id="IPR045490">
    <property type="entry name" value="DUF6432"/>
</dbReference>
<organism evidence="2 3">
    <name type="scientific">Halobellus clavatus</name>
    <dbReference type="NCBI Taxonomy" id="660517"/>
    <lineage>
        <taxon>Archaea</taxon>
        <taxon>Methanobacteriati</taxon>
        <taxon>Methanobacteriota</taxon>
        <taxon>Stenosarchaea group</taxon>
        <taxon>Halobacteria</taxon>
        <taxon>Halobacteriales</taxon>
        <taxon>Haloferacaceae</taxon>
        <taxon>Halobellus</taxon>
    </lineage>
</organism>
<feature type="region of interest" description="Disordered" evidence="1">
    <location>
        <begin position="79"/>
        <end position="100"/>
    </location>
</feature>
<dbReference type="EMBL" id="FNPB01000002">
    <property type="protein sequence ID" value="SDX79950.1"/>
    <property type="molecule type" value="Genomic_DNA"/>
</dbReference>